<dbReference type="GO" id="GO:0005230">
    <property type="term" value="F:extracellular ligand-gated monoatomic ion channel activity"/>
    <property type="evidence" value="ECO:0007669"/>
    <property type="project" value="InterPro"/>
</dbReference>
<organism evidence="3 4">
    <name type="scientific">Necator americanus</name>
    <name type="common">Human hookworm</name>
    <dbReference type="NCBI Taxonomy" id="51031"/>
    <lineage>
        <taxon>Eukaryota</taxon>
        <taxon>Metazoa</taxon>
        <taxon>Ecdysozoa</taxon>
        <taxon>Nematoda</taxon>
        <taxon>Chromadorea</taxon>
        <taxon>Rhabditida</taxon>
        <taxon>Rhabditina</taxon>
        <taxon>Rhabditomorpha</taxon>
        <taxon>Strongyloidea</taxon>
        <taxon>Ancylostomatidae</taxon>
        <taxon>Bunostominae</taxon>
        <taxon>Necator</taxon>
    </lineage>
</organism>
<dbReference type="SUPFAM" id="SSF63712">
    <property type="entry name" value="Nicotinic receptor ligand binding domain-like"/>
    <property type="match status" value="1"/>
</dbReference>
<accession>W2TUT9</accession>
<dbReference type="Proteomes" id="UP000053676">
    <property type="component" value="Unassembled WGS sequence"/>
</dbReference>
<dbReference type="SUPFAM" id="SSF90112">
    <property type="entry name" value="Neurotransmitter-gated ion-channel transmembrane pore"/>
    <property type="match status" value="1"/>
</dbReference>
<keyword evidence="4" id="KW-1185">Reference proteome</keyword>
<name>W2TUT9_NECAM</name>
<gene>
    <name evidence="3" type="ORF">NECAME_16726</name>
</gene>
<dbReference type="OrthoDB" id="442503at2759"/>
<feature type="transmembrane region" description="Helical" evidence="1">
    <location>
        <begin position="21"/>
        <end position="44"/>
    </location>
</feature>
<reference evidence="4" key="1">
    <citation type="journal article" date="2014" name="Nat. Genet.">
        <title>Genome of the human hookworm Necator americanus.</title>
        <authorList>
            <person name="Tang Y.T."/>
            <person name="Gao X."/>
            <person name="Rosa B.A."/>
            <person name="Abubucker S."/>
            <person name="Hallsworth-Pepin K."/>
            <person name="Martin J."/>
            <person name="Tyagi R."/>
            <person name="Heizer E."/>
            <person name="Zhang X."/>
            <person name="Bhonagiri-Palsikar V."/>
            <person name="Minx P."/>
            <person name="Warren W.C."/>
            <person name="Wang Q."/>
            <person name="Zhan B."/>
            <person name="Hotez P.J."/>
            <person name="Sternberg P.W."/>
            <person name="Dougall A."/>
            <person name="Gaze S.T."/>
            <person name="Mulvenna J."/>
            <person name="Sotillo J."/>
            <person name="Ranganathan S."/>
            <person name="Rabelo E.M."/>
            <person name="Wilson R.K."/>
            <person name="Felgner P.L."/>
            <person name="Bethony J."/>
            <person name="Hawdon J.M."/>
            <person name="Gasser R.B."/>
            <person name="Loukas A."/>
            <person name="Mitreva M."/>
        </authorList>
    </citation>
    <scope>NUCLEOTIDE SEQUENCE [LARGE SCALE GENOMIC DNA]</scope>
</reference>
<evidence type="ECO:0000256" key="1">
    <source>
        <dbReference type="SAM" id="Phobius"/>
    </source>
</evidence>
<dbReference type="EMBL" id="KI657707">
    <property type="protein sequence ID" value="ETN85598.1"/>
    <property type="molecule type" value="Genomic_DNA"/>
</dbReference>
<evidence type="ECO:0000313" key="3">
    <source>
        <dbReference type="EMBL" id="ETN85598.1"/>
    </source>
</evidence>
<evidence type="ECO:0000313" key="4">
    <source>
        <dbReference type="Proteomes" id="UP000053676"/>
    </source>
</evidence>
<dbReference type="AlphaFoldDB" id="W2TUT9"/>
<feature type="domain" description="Neurotransmitter-gated ion-channel ligand-binding" evidence="2">
    <location>
        <begin position="112"/>
        <end position="197"/>
    </location>
</feature>
<sequence length="308" mass="35023">MMFEIAEHDVLVYYKDISGHYACIIAAMAFTFILTFTVSLVAALDEECAKCDLRSSYCKIWEDGAKTCACRDGFEQMPNGTCQVSGPLISKVSDDPSEEPFCVLGQAEKAATRILTELLSKYDRNLVPKMKGVDVDVELLIQRVSEISEIQSASTMHILFSQIWHDPGLSFEHEEGAQCLTNLSLSHRMVDNIWLPNGPTRGCESNCGSPEDWQKHSWNDRTYVECPGPKPPGGNSPPDLEADTNNQMLVFVRQRKASRKRRRRLVSGRLFHKWSGEDMDRFCQKLFPISFTFCNLIYWMYYTAKSKD</sequence>
<dbReference type="InterPro" id="IPR036719">
    <property type="entry name" value="Neuro-gated_channel_TM_sf"/>
</dbReference>
<dbReference type="Gene3D" id="2.70.170.10">
    <property type="entry name" value="Neurotransmitter-gated ion-channel ligand-binding domain"/>
    <property type="match status" value="1"/>
</dbReference>
<evidence type="ECO:0000259" key="2">
    <source>
        <dbReference type="Pfam" id="PF02931"/>
    </source>
</evidence>
<keyword evidence="1" id="KW-0812">Transmembrane</keyword>
<protein>
    <recommendedName>
        <fullName evidence="2">Neurotransmitter-gated ion-channel ligand-binding domain-containing protein</fullName>
    </recommendedName>
</protein>
<keyword evidence="1" id="KW-0472">Membrane</keyword>
<keyword evidence="1" id="KW-1133">Transmembrane helix</keyword>
<dbReference type="GO" id="GO:0016020">
    <property type="term" value="C:membrane"/>
    <property type="evidence" value="ECO:0007669"/>
    <property type="project" value="InterPro"/>
</dbReference>
<dbReference type="KEGG" id="nai:NECAME_16726"/>
<dbReference type="Pfam" id="PF02931">
    <property type="entry name" value="Neur_chan_LBD"/>
    <property type="match status" value="1"/>
</dbReference>
<dbReference type="InterPro" id="IPR006202">
    <property type="entry name" value="Neur_chan_lig-bd"/>
</dbReference>
<proteinExistence type="predicted"/>
<dbReference type="InterPro" id="IPR036734">
    <property type="entry name" value="Neur_chan_lig-bd_sf"/>
</dbReference>